<feature type="region of interest" description="Disordered" evidence="4">
    <location>
        <begin position="291"/>
        <end position="350"/>
    </location>
</feature>
<evidence type="ECO:0000256" key="2">
    <source>
        <dbReference type="ARBA" id="ARBA00022884"/>
    </source>
</evidence>
<proteinExistence type="predicted"/>
<sequence>MAQPVLSGEANDTERDLVVPARPKPDKPTHNVRSILEALLAKKNLVRDEFLAGNMNPQMFIPVEILVQHEQLKALGATADQVVEAAKASARMTTDDAGQMVRPLLRSKRNVIILRDIPDGTTVEEIRELFQGAPHGDNIREIKPEVNNTWFVKLSLDEGTQDVALWLRSKNFKGKLVNAAMKSEHFLRSFYTAPEMGSPFPGAPGAMPGMDVSMQFCGKGGFLPGGEGGDFAPPWLPHVAMTSGKGKHHGPPTASWMQDVWQEPGFWKPWGRRHQAPPLVFASSAAVSPQAAAPPASWGGKAKSRSKGRGKWSERTAPRPRAANRQGPDTEGAVGPDEEGRPRAQDGTGDALEISSGHCVNVAFLEAVYKHDFRKYSPAEVQAICEKLAGESLTRPTEFESLAERVSVFLDVPVVEM</sequence>
<dbReference type="InterPro" id="IPR036390">
    <property type="entry name" value="WH_DNA-bd_sf"/>
</dbReference>
<evidence type="ECO:0000259" key="5">
    <source>
        <dbReference type="PROSITE" id="PS50961"/>
    </source>
</evidence>
<feature type="region of interest" description="Disordered" evidence="4">
    <location>
        <begin position="1"/>
        <end position="29"/>
    </location>
</feature>
<feature type="compositionally biased region" description="Low complexity" evidence="4">
    <location>
        <begin position="291"/>
        <end position="301"/>
    </location>
</feature>
<organism evidence="6">
    <name type="scientific">Noctiluca scintillans</name>
    <name type="common">Sea sparkle</name>
    <name type="synonym">Red tide dinoflagellate</name>
    <dbReference type="NCBI Taxonomy" id="2966"/>
    <lineage>
        <taxon>Eukaryota</taxon>
        <taxon>Sar</taxon>
        <taxon>Alveolata</taxon>
        <taxon>Dinophyceae</taxon>
        <taxon>Noctilucales</taxon>
        <taxon>Noctilucaceae</taxon>
        <taxon>Noctiluca</taxon>
    </lineage>
</organism>
<feature type="domain" description="HTH La-type RNA-binding" evidence="5">
    <location>
        <begin position="22"/>
        <end position="111"/>
    </location>
</feature>
<dbReference type="InterPro" id="IPR006630">
    <property type="entry name" value="La_HTH"/>
</dbReference>
<evidence type="ECO:0000256" key="3">
    <source>
        <dbReference type="PROSITE-ProRule" id="PRU00332"/>
    </source>
</evidence>
<evidence type="ECO:0000256" key="4">
    <source>
        <dbReference type="SAM" id="MobiDB-lite"/>
    </source>
</evidence>
<dbReference type="Gene3D" id="1.10.10.10">
    <property type="entry name" value="Winged helix-like DNA-binding domain superfamily/Winged helix DNA-binding domain"/>
    <property type="match status" value="1"/>
</dbReference>
<dbReference type="InterPro" id="IPR036388">
    <property type="entry name" value="WH-like_DNA-bd_sf"/>
</dbReference>
<keyword evidence="2 3" id="KW-0694">RNA-binding</keyword>
<dbReference type="InterPro" id="IPR045180">
    <property type="entry name" value="La_dom_prot"/>
</dbReference>
<reference evidence="6" key="1">
    <citation type="submission" date="2021-01" db="EMBL/GenBank/DDBJ databases">
        <authorList>
            <person name="Corre E."/>
            <person name="Pelletier E."/>
            <person name="Niang G."/>
            <person name="Scheremetjew M."/>
            <person name="Finn R."/>
            <person name="Kale V."/>
            <person name="Holt S."/>
            <person name="Cochrane G."/>
            <person name="Meng A."/>
            <person name="Brown T."/>
            <person name="Cohen L."/>
        </authorList>
    </citation>
    <scope>NUCLEOTIDE SEQUENCE</scope>
</reference>
<dbReference type="SMART" id="SM00715">
    <property type="entry name" value="LA"/>
    <property type="match status" value="1"/>
</dbReference>
<dbReference type="EMBL" id="HBFQ01063184">
    <property type="protein sequence ID" value="CAD8870354.1"/>
    <property type="molecule type" value="Transcribed_RNA"/>
</dbReference>
<dbReference type="SUPFAM" id="SSF46785">
    <property type="entry name" value="Winged helix' DNA-binding domain"/>
    <property type="match status" value="1"/>
</dbReference>
<feature type="compositionally biased region" description="Basic and acidic residues" evidence="4">
    <location>
        <begin position="12"/>
        <end position="29"/>
    </location>
</feature>
<gene>
    <name evidence="6" type="ORF">NSCI0253_LOCUS44711</name>
</gene>
<dbReference type="GO" id="GO:0003723">
    <property type="term" value="F:RNA binding"/>
    <property type="evidence" value="ECO:0007669"/>
    <property type="project" value="UniProtKB-UniRule"/>
</dbReference>
<dbReference type="Pfam" id="PF26088">
    <property type="entry name" value="RRM_LARP4"/>
    <property type="match status" value="1"/>
</dbReference>
<name>A0A7S1FJZ4_NOCSC</name>
<dbReference type="PROSITE" id="PS50961">
    <property type="entry name" value="HTH_LA"/>
    <property type="match status" value="1"/>
</dbReference>
<dbReference type="InterPro" id="IPR058699">
    <property type="entry name" value="RRM_LARP4/4B"/>
</dbReference>
<dbReference type="PANTHER" id="PTHR22792">
    <property type="entry name" value="LUPUS LA PROTEIN-RELATED"/>
    <property type="match status" value="1"/>
</dbReference>
<evidence type="ECO:0000256" key="1">
    <source>
        <dbReference type="ARBA" id="ARBA00022553"/>
    </source>
</evidence>
<evidence type="ECO:0000313" key="6">
    <source>
        <dbReference type="EMBL" id="CAD8870354.1"/>
    </source>
</evidence>
<keyword evidence="1" id="KW-0597">Phosphoprotein</keyword>
<protein>
    <recommendedName>
        <fullName evidence="5">HTH La-type RNA-binding domain-containing protein</fullName>
    </recommendedName>
</protein>
<dbReference type="AlphaFoldDB" id="A0A7S1FJZ4"/>
<accession>A0A7S1FJZ4</accession>